<feature type="compositionally biased region" description="Basic residues" evidence="1">
    <location>
        <begin position="27"/>
        <end position="49"/>
    </location>
</feature>
<evidence type="ECO:0000313" key="3">
    <source>
        <dbReference type="Proteomes" id="UP000645828"/>
    </source>
</evidence>
<gene>
    <name evidence="2" type="ORF">NYPRO_LOCUS2533</name>
</gene>
<keyword evidence="3" id="KW-1185">Reference proteome</keyword>
<protein>
    <submittedName>
        <fullName evidence="2">(raccoon dog) hypothetical protein</fullName>
    </submittedName>
</protein>
<name>A0A811XWI7_NYCPR</name>
<reference evidence="2" key="1">
    <citation type="submission" date="2020-12" db="EMBL/GenBank/DDBJ databases">
        <authorList>
            <consortium name="Molecular Ecology Group"/>
        </authorList>
    </citation>
    <scope>NUCLEOTIDE SEQUENCE</scope>
    <source>
        <strain evidence="2">TBG_1078</strain>
    </source>
</reference>
<comment type="caution">
    <text evidence="2">The sequence shown here is derived from an EMBL/GenBank/DDBJ whole genome shotgun (WGS) entry which is preliminary data.</text>
</comment>
<sequence>MKTRPLIFCGLLGKRLSRKPPCPCGRGRSRGPRRLRSAGRAARGKLRVPRLRDPDDPGGSGKKGGRRAALPALPEASGGGPAAWAGPPRPPPPPCDLRGAGGRAGGAAAHADRETPAPTPAPRRAGRCPPRPAGSRPQARPGTQETPPACVPSAVRCPSPAVCWRRPPGAHRLQVKGQHRPDAFQGHQQS</sequence>
<dbReference type="AlphaFoldDB" id="A0A811XWI7"/>
<dbReference type="EMBL" id="CAJHUB010000653">
    <property type="protein sequence ID" value="CAD7669739.1"/>
    <property type="molecule type" value="Genomic_DNA"/>
</dbReference>
<evidence type="ECO:0000313" key="2">
    <source>
        <dbReference type="EMBL" id="CAD7669739.1"/>
    </source>
</evidence>
<dbReference type="Proteomes" id="UP000645828">
    <property type="component" value="Unassembled WGS sequence"/>
</dbReference>
<proteinExistence type="predicted"/>
<feature type="region of interest" description="Disordered" evidence="1">
    <location>
        <begin position="15"/>
        <end position="154"/>
    </location>
</feature>
<evidence type="ECO:0000256" key="1">
    <source>
        <dbReference type="SAM" id="MobiDB-lite"/>
    </source>
</evidence>
<organism evidence="2 3">
    <name type="scientific">Nyctereutes procyonoides</name>
    <name type="common">Raccoon dog</name>
    <name type="synonym">Canis procyonoides</name>
    <dbReference type="NCBI Taxonomy" id="34880"/>
    <lineage>
        <taxon>Eukaryota</taxon>
        <taxon>Metazoa</taxon>
        <taxon>Chordata</taxon>
        <taxon>Craniata</taxon>
        <taxon>Vertebrata</taxon>
        <taxon>Euteleostomi</taxon>
        <taxon>Mammalia</taxon>
        <taxon>Eutheria</taxon>
        <taxon>Laurasiatheria</taxon>
        <taxon>Carnivora</taxon>
        <taxon>Caniformia</taxon>
        <taxon>Canidae</taxon>
        <taxon>Nyctereutes</taxon>
    </lineage>
</organism>
<accession>A0A811XWI7</accession>